<dbReference type="AlphaFoldDB" id="A0A0K9PHW3"/>
<dbReference type="Proteomes" id="UP000036987">
    <property type="component" value="Unassembled WGS sequence"/>
</dbReference>
<reference evidence="2" key="1">
    <citation type="journal article" date="2016" name="Nature">
        <title>The genome of the seagrass Zostera marina reveals angiosperm adaptation to the sea.</title>
        <authorList>
            <person name="Olsen J.L."/>
            <person name="Rouze P."/>
            <person name="Verhelst B."/>
            <person name="Lin Y.-C."/>
            <person name="Bayer T."/>
            <person name="Collen J."/>
            <person name="Dattolo E."/>
            <person name="De Paoli E."/>
            <person name="Dittami S."/>
            <person name="Maumus F."/>
            <person name="Michel G."/>
            <person name="Kersting A."/>
            <person name="Lauritano C."/>
            <person name="Lohaus R."/>
            <person name="Toepel M."/>
            <person name="Tonon T."/>
            <person name="Vanneste K."/>
            <person name="Amirebrahimi M."/>
            <person name="Brakel J."/>
            <person name="Bostroem C."/>
            <person name="Chovatia M."/>
            <person name="Grimwood J."/>
            <person name="Jenkins J.W."/>
            <person name="Jueterbock A."/>
            <person name="Mraz A."/>
            <person name="Stam W.T."/>
            <person name="Tice H."/>
            <person name="Bornberg-Bauer E."/>
            <person name="Green P.J."/>
            <person name="Pearson G.A."/>
            <person name="Procaccini G."/>
            <person name="Duarte C.M."/>
            <person name="Schmutz J."/>
            <person name="Reusch T.B.H."/>
            <person name="Van de Peer Y."/>
        </authorList>
    </citation>
    <scope>NUCLEOTIDE SEQUENCE [LARGE SCALE GENOMIC DNA]</scope>
    <source>
        <strain evidence="2">cv. Finnish</strain>
    </source>
</reference>
<gene>
    <name evidence="1" type="ORF">ZOSMA_258G00180</name>
</gene>
<protein>
    <submittedName>
        <fullName evidence="1">Uncharacterized protein</fullName>
    </submittedName>
</protein>
<evidence type="ECO:0000313" key="1">
    <source>
        <dbReference type="EMBL" id="KMZ67820.1"/>
    </source>
</evidence>
<sequence>MIMLTVMMCHATARTAWLIQCMVRSII</sequence>
<accession>A0A0K9PHW3</accession>
<name>A0A0K9PHW3_ZOSMR</name>
<proteinExistence type="predicted"/>
<comment type="caution">
    <text evidence="1">The sequence shown here is derived from an EMBL/GenBank/DDBJ whole genome shotgun (WGS) entry which is preliminary data.</text>
</comment>
<evidence type="ECO:0000313" key="2">
    <source>
        <dbReference type="Proteomes" id="UP000036987"/>
    </source>
</evidence>
<organism evidence="1 2">
    <name type="scientific">Zostera marina</name>
    <name type="common">Eelgrass</name>
    <dbReference type="NCBI Taxonomy" id="29655"/>
    <lineage>
        <taxon>Eukaryota</taxon>
        <taxon>Viridiplantae</taxon>
        <taxon>Streptophyta</taxon>
        <taxon>Embryophyta</taxon>
        <taxon>Tracheophyta</taxon>
        <taxon>Spermatophyta</taxon>
        <taxon>Magnoliopsida</taxon>
        <taxon>Liliopsida</taxon>
        <taxon>Zosteraceae</taxon>
        <taxon>Zostera</taxon>
    </lineage>
</organism>
<dbReference type="EMBL" id="LFYR01000884">
    <property type="protein sequence ID" value="KMZ67820.1"/>
    <property type="molecule type" value="Genomic_DNA"/>
</dbReference>
<keyword evidence="2" id="KW-1185">Reference proteome</keyword>